<evidence type="ECO:0000256" key="3">
    <source>
        <dbReference type="ARBA" id="ARBA00022882"/>
    </source>
</evidence>
<keyword evidence="1" id="KW-0633">Potassium transport</keyword>
<dbReference type="Gene3D" id="1.25.40.20">
    <property type="entry name" value="Ankyrin repeat-containing domain"/>
    <property type="match status" value="1"/>
</dbReference>
<keyword evidence="5" id="KW-0407">Ion channel</keyword>
<evidence type="ECO:0000256" key="1">
    <source>
        <dbReference type="ARBA" id="ARBA00022538"/>
    </source>
</evidence>
<sequence length="246" mass="27025">MLGKHELVIKLLSDNGAKITFGDVGQFARTVAEHNNLNLQQEIARLGGHVTCPRSNGSTALHVAVCEGNTDIVKLLLQQEKHGVRFLGRFKNEPRILPVPQEGKFPTYDGSWERSHRRRRANNFHNSLFGIMSAAQNGENDLLLSINQAKGATTARIYVARVTISCPEKGEVAGRLILLPPSFQELCEIGFKKYGFWPARVLNKDGAEIDEIGVISDGDHLVFVSDGGSHEQPTQQDTTCADGGLR</sequence>
<organism evidence="9 10">
    <name type="scientific">Cinchona calisaya</name>
    <dbReference type="NCBI Taxonomy" id="153742"/>
    <lineage>
        <taxon>Eukaryota</taxon>
        <taxon>Viridiplantae</taxon>
        <taxon>Streptophyta</taxon>
        <taxon>Embryophyta</taxon>
        <taxon>Tracheophyta</taxon>
        <taxon>Spermatophyta</taxon>
        <taxon>Magnoliopsida</taxon>
        <taxon>eudicotyledons</taxon>
        <taxon>Gunneridae</taxon>
        <taxon>Pentapetalae</taxon>
        <taxon>asterids</taxon>
        <taxon>lamiids</taxon>
        <taxon>Gentianales</taxon>
        <taxon>Rubiaceae</taxon>
        <taxon>Cinchonoideae</taxon>
        <taxon>Cinchoneae</taxon>
        <taxon>Cinchona</taxon>
    </lineage>
</organism>
<evidence type="ECO:0000256" key="6">
    <source>
        <dbReference type="PROSITE-ProRule" id="PRU00023"/>
    </source>
</evidence>
<evidence type="ECO:0000313" key="9">
    <source>
        <dbReference type="EMBL" id="KAL3535814.1"/>
    </source>
</evidence>
<dbReference type="PROSITE" id="PS50297">
    <property type="entry name" value="ANK_REP_REGION"/>
    <property type="match status" value="1"/>
</dbReference>
<dbReference type="InterPro" id="IPR002110">
    <property type="entry name" value="Ankyrin_rpt"/>
</dbReference>
<dbReference type="Pfam" id="PF11834">
    <property type="entry name" value="KHA"/>
    <property type="match status" value="1"/>
</dbReference>
<evidence type="ECO:0000313" key="10">
    <source>
        <dbReference type="Proteomes" id="UP001630127"/>
    </source>
</evidence>
<dbReference type="EMBL" id="JBJUIK010000002">
    <property type="protein sequence ID" value="KAL3535814.1"/>
    <property type="molecule type" value="Genomic_DNA"/>
</dbReference>
<dbReference type="InterPro" id="IPR021789">
    <property type="entry name" value="KHA_dom"/>
</dbReference>
<evidence type="ECO:0000256" key="7">
    <source>
        <dbReference type="SAM" id="MobiDB-lite"/>
    </source>
</evidence>
<dbReference type="GO" id="GO:0005267">
    <property type="term" value="F:potassium channel activity"/>
    <property type="evidence" value="ECO:0007669"/>
    <property type="project" value="UniProtKB-KW"/>
</dbReference>
<dbReference type="GO" id="GO:0034702">
    <property type="term" value="C:monoatomic ion channel complex"/>
    <property type="evidence" value="ECO:0007669"/>
    <property type="project" value="UniProtKB-KW"/>
</dbReference>
<feature type="domain" description="KHA" evidence="8">
    <location>
        <begin position="161"/>
        <end position="241"/>
    </location>
</feature>
<comment type="caution">
    <text evidence="9">The sequence shown here is derived from an EMBL/GenBank/DDBJ whole genome shotgun (WGS) entry which is preliminary data.</text>
</comment>
<dbReference type="PROSITE" id="PS51490">
    <property type="entry name" value="KHA"/>
    <property type="match status" value="1"/>
</dbReference>
<keyword evidence="3" id="KW-0851">Voltage-gated channel</keyword>
<keyword evidence="6" id="KW-0040">ANK repeat</keyword>
<evidence type="ECO:0000256" key="4">
    <source>
        <dbReference type="ARBA" id="ARBA00022958"/>
    </source>
</evidence>
<keyword evidence="3" id="KW-0406">Ion transport</keyword>
<name>A0ABD3AX55_9GENT</name>
<dbReference type="PANTHER" id="PTHR45743">
    <property type="entry name" value="POTASSIUM CHANNEL AKT1"/>
    <property type="match status" value="1"/>
</dbReference>
<reference evidence="9 10" key="1">
    <citation type="submission" date="2024-11" db="EMBL/GenBank/DDBJ databases">
        <title>A near-complete genome assembly of Cinchona calisaya.</title>
        <authorList>
            <person name="Lian D.C."/>
            <person name="Zhao X.W."/>
            <person name="Wei L."/>
        </authorList>
    </citation>
    <scope>NUCLEOTIDE SEQUENCE [LARGE SCALE GENOMIC DNA]</scope>
    <source>
        <tissue evidence="9">Nenye</tissue>
    </source>
</reference>
<evidence type="ECO:0000256" key="5">
    <source>
        <dbReference type="ARBA" id="ARBA00023303"/>
    </source>
</evidence>
<feature type="region of interest" description="Disordered" evidence="7">
    <location>
        <begin position="226"/>
        <end position="246"/>
    </location>
</feature>
<feature type="repeat" description="ANK" evidence="6">
    <location>
        <begin position="56"/>
        <end position="78"/>
    </location>
</feature>
<proteinExistence type="predicted"/>
<evidence type="ECO:0000259" key="8">
    <source>
        <dbReference type="PROSITE" id="PS51490"/>
    </source>
</evidence>
<keyword evidence="4" id="KW-0630">Potassium</keyword>
<dbReference type="AlphaFoldDB" id="A0ABD3AX55"/>
<gene>
    <name evidence="9" type="ORF">ACH5RR_004275</name>
</gene>
<dbReference type="SMART" id="SM00248">
    <property type="entry name" value="ANK"/>
    <property type="match status" value="1"/>
</dbReference>
<dbReference type="SUPFAM" id="SSF48403">
    <property type="entry name" value="Ankyrin repeat"/>
    <property type="match status" value="1"/>
</dbReference>
<dbReference type="Pfam" id="PF00023">
    <property type="entry name" value="Ank"/>
    <property type="match status" value="1"/>
</dbReference>
<dbReference type="PANTHER" id="PTHR45743:SF2">
    <property type="entry name" value="POTASSIUM CHANNEL AKT1"/>
    <property type="match status" value="1"/>
</dbReference>
<keyword evidence="2" id="KW-0631">Potassium channel</keyword>
<dbReference type="PROSITE" id="PS50088">
    <property type="entry name" value="ANK_REPEAT"/>
    <property type="match status" value="1"/>
</dbReference>
<dbReference type="InterPro" id="IPR045319">
    <property type="entry name" value="KAT/AKT"/>
</dbReference>
<evidence type="ECO:0000256" key="2">
    <source>
        <dbReference type="ARBA" id="ARBA00022826"/>
    </source>
</evidence>
<dbReference type="InterPro" id="IPR036770">
    <property type="entry name" value="Ankyrin_rpt-contain_sf"/>
</dbReference>
<protein>
    <recommendedName>
        <fullName evidence="8">KHA domain-containing protein</fullName>
    </recommendedName>
</protein>
<dbReference type="Proteomes" id="UP001630127">
    <property type="component" value="Unassembled WGS sequence"/>
</dbReference>
<accession>A0ABD3AX55</accession>
<keyword evidence="10" id="KW-1185">Reference proteome</keyword>
<keyword evidence="3" id="KW-0813">Transport</keyword>